<name>A0ABD1G3D5_SALDI</name>
<sequence length="87" mass="9799">MPFAPFRLNYSRLTAKTTPYRANRETPMRNNHLREGYYRQTSTPKSTHAVDARIPFRRSSPISSDDGNGGERLISTSFSVVLALPAV</sequence>
<comment type="caution">
    <text evidence="2">The sequence shown here is derived from an EMBL/GenBank/DDBJ whole genome shotgun (WGS) entry which is preliminary data.</text>
</comment>
<protein>
    <submittedName>
        <fullName evidence="2">Uncharacterized protein</fullName>
    </submittedName>
</protein>
<evidence type="ECO:0000313" key="3">
    <source>
        <dbReference type="Proteomes" id="UP001567538"/>
    </source>
</evidence>
<evidence type="ECO:0000313" key="2">
    <source>
        <dbReference type="EMBL" id="KAL1538635.1"/>
    </source>
</evidence>
<feature type="compositionally biased region" description="Basic and acidic residues" evidence="1">
    <location>
        <begin position="22"/>
        <end position="37"/>
    </location>
</feature>
<proteinExistence type="predicted"/>
<keyword evidence="3" id="KW-1185">Reference proteome</keyword>
<dbReference type="AlphaFoldDB" id="A0ABD1G3D5"/>
<gene>
    <name evidence="2" type="ORF">AAHA92_27355</name>
</gene>
<reference evidence="2 3" key="1">
    <citation type="submission" date="2024-06" db="EMBL/GenBank/DDBJ databases">
        <title>A chromosome level genome sequence of Diviner's sage (Salvia divinorum).</title>
        <authorList>
            <person name="Ford S.A."/>
            <person name="Ro D.-K."/>
            <person name="Ness R.W."/>
            <person name="Phillips M.A."/>
        </authorList>
    </citation>
    <scope>NUCLEOTIDE SEQUENCE [LARGE SCALE GENOMIC DNA]</scope>
    <source>
        <strain evidence="2">SAF-2024a</strain>
        <tissue evidence="2">Leaf</tissue>
    </source>
</reference>
<accession>A0ABD1G3D5</accession>
<dbReference type="Proteomes" id="UP001567538">
    <property type="component" value="Unassembled WGS sequence"/>
</dbReference>
<dbReference type="EMBL" id="JBEAFC010000010">
    <property type="protein sequence ID" value="KAL1538635.1"/>
    <property type="molecule type" value="Genomic_DNA"/>
</dbReference>
<organism evidence="2 3">
    <name type="scientific">Salvia divinorum</name>
    <name type="common">Maria pastora</name>
    <name type="synonym">Diviner's sage</name>
    <dbReference type="NCBI Taxonomy" id="28513"/>
    <lineage>
        <taxon>Eukaryota</taxon>
        <taxon>Viridiplantae</taxon>
        <taxon>Streptophyta</taxon>
        <taxon>Embryophyta</taxon>
        <taxon>Tracheophyta</taxon>
        <taxon>Spermatophyta</taxon>
        <taxon>Magnoliopsida</taxon>
        <taxon>eudicotyledons</taxon>
        <taxon>Gunneridae</taxon>
        <taxon>Pentapetalae</taxon>
        <taxon>asterids</taxon>
        <taxon>lamiids</taxon>
        <taxon>Lamiales</taxon>
        <taxon>Lamiaceae</taxon>
        <taxon>Nepetoideae</taxon>
        <taxon>Mentheae</taxon>
        <taxon>Salviinae</taxon>
        <taxon>Salvia</taxon>
        <taxon>Salvia subgen. Calosphace</taxon>
    </lineage>
</organism>
<evidence type="ECO:0000256" key="1">
    <source>
        <dbReference type="SAM" id="MobiDB-lite"/>
    </source>
</evidence>
<feature type="region of interest" description="Disordered" evidence="1">
    <location>
        <begin position="18"/>
        <end position="70"/>
    </location>
</feature>